<organism evidence="7 8">
    <name type="scientific">Paractinoplanes ovalisporus</name>
    <dbReference type="NCBI Taxonomy" id="2810368"/>
    <lineage>
        <taxon>Bacteria</taxon>
        <taxon>Bacillati</taxon>
        <taxon>Actinomycetota</taxon>
        <taxon>Actinomycetes</taxon>
        <taxon>Micromonosporales</taxon>
        <taxon>Micromonosporaceae</taxon>
        <taxon>Paractinoplanes</taxon>
    </lineage>
</organism>
<dbReference type="Pfam" id="PF18029">
    <property type="entry name" value="Glyoxalase_6"/>
    <property type="match status" value="1"/>
</dbReference>
<dbReference type="PANTHER" id="PTHR12599">
    <property type="entry name" value="PTERIN-4-ALPHA-CARBINOLAMINE DEHYDRATASE"/>
    <property type="match status" value="1"/>
</dbReference>
<dbReference type="InterPro" id="IPR041581">
    <property type="entry name" value="Glyoxalase_6"/>
</dbReference>
<dbReference type="RefSeq" id="WP_203382545.1">
    <property type="nucleotide sequence ID" value="NZ_JAENHP010000024.1"/>
</dbReference>
<evidence type="ECO:0000259" key="6">
    <source>
        <dbReference type="Pfam" id="PF18029"/>
    </source>
</evidence>
<dbReference type="NCBIfam" id="NF002017">
    <property type="entry name" value="PRK00823.1-2"/>
    <property type="match status" value="1"/>
</dbReference>
<evidence type="ECO:0000313" key="7">
    <source>
        <dbReference type="EMBL" id="MBM2622180.1"/>
    </source>
</evidence>
<reference evidence="7 8" key="1">
    <citation type="submission" date="2021-01" db="EMBL/GenBank/DDBJ databases">
        <title>Actinoplanes sp. nov. LDG1-06 isolated from lichen.</title>
        <authorList>
            <person name="Saeng-In P."/>
            <person name="Phongsopitanun W."/>
            <person name="Kanchanasin P."/>
            <person name="Yuki M."/>
            <person name="Kudo T."/>
            <person name="Ohkuma M."/>
            <person name="Tanasupawat S."/>
        </authorList>
    </citation>
    <scope>NUCLEOTIDE SEQUENCE [LARGE SCALE GENOMIC DNA]</scope>
    <source>
        <strain evidence="7 8">LDG1-06</strain>
    </source>
</reference>
<dbReference type="InterPro" id="IPR036428">
    <property type="entry name" value="PCD_sf"/>
</dbReference>
<name>A0ABS2AQW9_9ACTN</name>
<dbReference type="InterPro" id="IPR001533">
    <property type="entry name" value="Pterin_deHydtase"/>
</dbReference>
<evidence type="ECO:0000256" key="3">
    <source>
        <dbReference type="ARBA" id="ARBA00013252"/>
    </source>
</evidence>
<evidence type="ECO:0000256" key="1">
    <source>
        <dbReference type="ARBA" id="ARBA00001554"/>
    </source>
</evidence>
<protein>
    <recommendedName>
        <fullName evidence="4">Putative pterin-4-alpha-carbinolamine dehydratase</fullName>
        <ecNumber evidence="3">4.2.1.96</ecNumber>
    </recommendedName>
</protein>
<dbReference type="InterPro" id="IPR029068">
    <property type="entry name" value="Glyas_Bleomycin-R_OHBP_Dase"/>
</dbReference>
<evidence type="ECO:0000256" key="4">
    <source>
        <dbReference type="ARBA" id="ARBA00021735"/>
    </source>
</evidence>
<dbReference type="Gene3D" id="3.30.1360.20">
    <property type="entry name" value="Transcriptional coactivator/pterin dehydratase"/>
    <property type="match status" value="1"/>
</dbReference>
<dbReference type="SUPFAM" id="SSF55248">
    <property type="entry name" value="PCD-like"/>
    <property type="match status" value="1"/>
</dbReference>
<dbReference type="EMBL" id="JAENHP010000024">
    <property type="protein sequence ID" value="MBM2622180.1"/>
    <property type="molecule type" value="Genomic_DNA"/>
</dbReference>
<feature type="domain" description="Glyoxalase-like" evidence="6">
    <location>
        <begin position="108"/>
        <end position="208"/>
    </location>
</feature>
<evidence type="ECO:0000256" key="5">
    <source>
        <dbReference type="ARBA" id="ARBA00023239"/>
    </source>
</evidence>
<comment type="catalytic activity">
    <reaction evidence="1">
        <text>(4aS,6R)-4a-hydroxy-L-erythro-5,6,7,8-tetrahydrobiopterin = (6R)-L-erythro-6,7-dihydrobiopterin + H2O</text>
        <dbReference type="Rhea" id="RHEA:11920"/>
        <dbReference type="ChEBI" id="CHEBI:15377"/>
        <dbReference type="ChEBI" id="CHEBI:15642"/>
        <dbReference type="ChEBI" id="CHEBI:43120"/>
        <dbReference type="EC" id="4.2.1.96"/>
    </reaction>
</comment>
<evidence type="ECO:0000313" key="8">
    <source>
        <dbReference type="Proteomes" id="UP000632138"/>
    </source>
</evidence>
<dbReference type="Pfam" id="PF01329">
    <property type="entry name" value="Pterin_4a"/>
    <property type="match status" value="1"/>
</dbReference>
<dbReference type="GO" id="GO:0008124">
    <property type="term" value="F:4-alpha-hydroxytetrahydrobiopterin dehydratase activity"/>
    <property type="evidence" value="ECO:0007669"/>
    <property type="project" value="UniProtKB-EC"/>
</dbReference>
<keyword evidence="5 7" id="KW-0456">Lyase</keyword>
<sequence length="216" mass="23530">MTKLDAKQIAAEKLDGWVYVPGGLQTRVTTGDFRTGLALVNAVGEAAEQADHHPDLNLRYPAVDIRLTSHDVGGVTARDVRMARTISSLATERGLRLSSDDVSRSEWALDTPAEATVKPFWAAVLAMEITEGANDIVDPADRNPCIWFQSSGREEPRQRWHPDVWIDPSQVQSRIDAAVAAGGTLVSDAEAPAFWVLADPEGNRVCLCTWQTRGAL</sequence>
<gene>
    <name evidence="7" type="ORF">JIG36_42425</name>
</gene>
<dbReference type="SUPFAM" id="SSF54593">
    <property type="entry name" value="Glyoxalase/Bleomycin resistance protein/Dihydroxybiphenyl dioxygenase"/>
    <property type="match status" value="1"/>
</dbReference>
<accession>A0ABS2AQW9</accession>
<keyword evidence="8" id="KW-1185">Reference proteome</keyword>
<dbReference type="PANTHER" id="PTHR12599:SF0">
    <property type="entry name" value="PTERIN-4-ALPHA-CARBINOLAMINE DEHYDRATASE"/>
    <property type="match status" value="1"/>
</dbReference>
<dbReference type="Proteomes" id="UP000632138">
    <property type="component" value="Unassembled WGS sequence"/>
</dbReference>
<dbReference type="EC" id="4.2.1.96" evidence="3"/>
<comment type="similarity">
    <text evidence="2">Belongs to the pterin-4-alpha-carbinolamine dehydratase family.</text>
</comment>
<evidence type="ECO:0000256" key="2">
    <source>
        <dbReference type="ARBA" id="ARBA00006472"/>
    </source>
</evidence>
<comment type="caution">
    <text evidence="7">The sequence shown here is derived from an EMBL/GenBank/DDBJ whole genome shotgun (WGS) entry which is preliminary data.</text>
</comment>
<dbReference type="CDD" id="cd00488">
    <property type="entry name" value="PCD_DCoH"/>
    <property type="match status" value="1"/>
</dbReference>
<proteinExistence type="inferred from homology"/>
<dbReference type="Gene3D" id="3.10.180.10">
    <property type="entry name" value="2,3-Dihydroxybiphenyl 1,2-Dioxygenase, domain 1"/>
    <property type="match status" value="1"/>
</dbReference>